<dbReference type="InterPro" id="IPR016155">
    <property type="entry name" value="Mopterin_synth/thiamin_S_b"/>
</dbReference>
<reference evidence="1 2" key="1">
    <citation type="submission" date="2018-10" db="EMBL/GenBank/DDBJ databases">
        <title>Draft genome of Cortibacter populi DSM10536.</title>
        <authorList>
            <person name="Bernier A.-M."/>
            <person name="Bernard K."/>
        </authorList>
    </citation>
    <scope>NUCLEOTIDE SEQUENCE [LARGE SCALE GENOMIC DNA]</scope>
    <source>
        <strain evidence="1 2">DSM 105136</strain>
    </source>
</reference>
<accession>A0A3M6QIY7</accession>
<keyword evidence="2" id="KW-1185">Reference proteome</keyword>
<dbReference type="InterPro" id="IPR012675">
    <property type="entry name" value="Beta-grasp_dom_sf"/>
</dbReference>
<dbReference type="CDD" id="cd00754">
    <property type="entry name" value="Ubl_MoaD"/>
    <property type="match status" value="1"/>
</dbReference>
<evidence type="ECO:0000313" key="1">
    <source>
        <dbReference type="EMBL" id="RMX03046.1"/>
    </source>
</evidence>
<dbReference type="EMBL" id="RDQO01000007">
    <property type="protein sequence ID" value="RMX03046.1"/>
    <property type="molecule type" value="Genomic_DNA"/>
</dbReference>
<proteinExistence type="predicted"/>
<dbReference type="AlphaFoldDB" id="A0A3M6QIY7"/>
<dbReference type="OrthoDB" id="9801945at2"/>
<protein>
    <submittedName>
        <fullName evidence="1">MoaD/ThiS family protein</fullName>
    </submittedName>
</protein>
<evidence type="ECO:0000313" key="2">
    <source>
        <dbReference type="Proteomes" id="UP000278006"/>
    </source>
</evidence>
<dbReference type="Gene3D" id="3.10.20.30">
    <property type="match status" value="1"/>
</dbReference>
<dbReference type="RefSeq" id="WP_122231822.1">
    <property type="nucleotide sequence ID" value="NZ_RDQO01000007.1"/>
</dbReference>
<organism evidence="1 2">
    <name type="scientific">Corticibacter populi</name>
    <dbReference type="NCBI Taxonomy" id="1550736"/>
    <lineage>
        <taxon>Bacteria</taxon>
        <taxon>Pseudomonadati</taxon>
        <taxon>Pseudomonadota</taxon>
        <taxon>Betaproteobacteria</taxon>
        <taxon>Burkholderiales</taxon>
        <taxon>Comamonadaceae</taxon>
        <taxon>Corticibacter</taxon>
    </lineage>
</organism>
<name>A0A3M6QIY7_9BURK</name>
<comment type="caution">
    <text evidence="1">The sequence shown here is derived from an EMBL/GenBank/DDBJ whole genome shotgun (WGS) entry which is preliminary data.</text>
</comment>
<sequence>MITITYFGPLKQLQPAGTETLDWPGGSTEELLAQLRQRGPDWAEALQPGRIFKLALNQQLLHAPALVRDGDAVAILPPVTGG</sequence>
<dbReference type="InterPro" id="IPR003749">
    <property type="entry name" value="ThiS/MoaD-like"/>
</dbReference>
<dbReference type="Pfam" id="PF02597">
    <property type="entry name" value="ThiS"/>
    <property type="match status" value="1"/>
</dbReference>
<dbReference type="Proteomes" id="UP000278006">
    <property type="component" value="Unassembled WGS sequence"/>
</dbReference>
<gene>
    <name evidence="1" type="ORF">D8I35_17920</name>
</gene>
<dbReference type="SUPFAM" id="SSF54285">
    <property type="entry name" value="MoaD/ThiS"/>
    <property type="match status" value="1"/>
</dbReference>